<name>A0ABP0GTB2_CLALP</name>
<comment type="subcellular location">
    <subcellularLocation>
        <location evidence="1">Cell projection</location>
        <location evidence="1">Cilium</location>
    </subcellularLocation>
</comment>
<keyword evidence="3" id="KW-0966">Cell projection</keyword>
<proteinExistence type="predicted"/>
<dbReference type="Pfam" id="PF14931">
    <property type="entry name" value="IFT20"/>
    <property type="match status" value="1"/>
</dbReference>
<protein>
    <recommendedName>
        <fullName evidence="7">Intraflagellar transport 20</fullName>
    </recommendedName>
</protein>
<evidence type="ECO:0000256" key="1">
    <source>
        <dbReference type="ARBA" id="ARBA00004138"/>
    </source>
</evidence>
<evidence type="ECO:0000256" key="4">
    <source>
        <dbReference type="SAM" id="Coils"/>
    </source>
</evidence>
<sequence length="132" mass="15187">MTAEDTLADSGLHFDDLNKLRVLEPENAQQTGELKEECQEFVGKIAEFQKMVGSFISITNDLAQEVEKEKMKAIGSRNMLRSIAKQRESEQKQLQALIAEKKNQLERLRVQQQALEKQEVEQNEFIDQFSTT</sequence>
<evidence type="ECO:0000313" key="6">
    <source>
        <dbReference type="Proteomes" id="UP001642483"/>
    </source>
</evidence>
<organism evidence="5 6">
    <name type="scientific">Clavelina lepadiformis</name>
    <name type="common">Light-bulb sea squirt</name>
    <name type="synonym">Ascidia lepadiformis</name>
    <dbReference type="NCBI Taxonomy" id="159417"/>
    <lineage>
        <taxon>Eukaryota</taxon>
        <taxon>Metazoa</taxon>
        <taxon>Chordata</taxon>
        <taxon>Tunicata</taxon>
        <taxon>Ascidiacea</taxon>
        <taxon>Aplousobranchia</taxon>
        <taxon>Clavelinidae</taxon>
        <taxon>Clavelina</taxon>
    </lineage>
</organism>
<evidence type="ECO:0000256" key="3">
    <source>
        <dbReference type="ARBA" id="ARBA00023273"/>
    </source>
</evidence>
<evidence type="ECO:0000256" key="2">
    <source>
        <dbReference type="ARBA" id="ARBA00023054"/>
    </source>
</evidence>
<dbReference type="EMBL" id="CAWYQH010000141">
    <property type="protein sequence ID" value="CAK8694780.1"/>
    <property type="molecule type" value="Genomic_DNA"/>
</dbReference>
<dbReference type="InterPro" id="IPR028172">
    <property type="entry name" value="FT20"/>
</dbReference>
<gene>
    <name evidence="5" type="ORF">CVLEPA_LOCUS28119</name>
</gene>
<dbReference type="PANTHER" id="PTHR31978">
    <property type="entry name" value="INTRAFLAGELLAR TRANSPORT PROTEIN 20 HOMOLOG"/>
    <property type="match status" value="1"/>
</dbReference>
<evidence type="ECO:0008006" key="7">
    <source>
        <dbReference type="Google" id="ProtNLM"/>
    </source>
</evidence>
<reference evidence="5 6" key="1">
    <citation type="submission" date="2024-02" db="EMBL/GenBank/DDBJ databases">
        <authorList>
            <person name="Daric V."/>
            <person name="Darras S."/>
        </authorList>
    </citation>
    <scope>NUCLEOTIDE SEQUENCE [LARGE SCALE GENOMIC DNA]</scope>
</reference>
<keyword evidence="6" id="KW-1185">Reference proteome</keyword>
<accession>A0ABP0GTB2</accession>
<evidence type="ECO:0000313" key="5">
    <source>
        <dbReference type="EMBL" id="CAK8694780.1"/>
    </source>
</evidence>
<keyword evidence="2 4" id="KW-0175">Coiled coil</keyword>
<feature type="coiled-coil region" evidence="4">
    <location>
        <begin position="80"/>
        <end position="121"/>
    </location>
</feature>
<dbReference type="PANTHER" id="PTHR31978:SF1">
    <property type="entry name" value="INTRAFLAGELLAR TRANSPORT PROTEIN 20 HOMOLOG"/>
    <property type="match status" value="1"/>
</dbReference>
<dbReference type="Proteomes" id="UP001642483">
    <property type="component" value="Unassembled WGS sequence"/>
</dbReference>
<comment type="caution">
    <text evidence="5">The sequence shown here is derived from an EMBL/GenBank/DDBJ whole genome shotgun (WGS) entry which is preliminary data.</text>
</comment>